<dbReference type="AlphaFoldDB" id="A0A4R3U7W5"/>
<dbReference type="Gene3D" id="1.10.3210.10">
    <property type="entry name" value="Hypothetical protein af1432"/>
    <property type="match status" value="1"/>
</dbReference>
<comment type="caution">
    <text evidence="1">The sequence shown here is derived from an EMBL/GenBank/DDBJ whole genome shotgun (WGS) entry which is preliminary data.</text>
</comment>
<protein>
    <recommendedName>
        <fullName evidence="3">HD-GYP domain-containing protein (C-di-GMP phosphodiesterase class II)</fullName>
    </recommendedName>
</protein>
<accession>A0A4R3U7W5</accession>
<keyword evidence="2" id="KW-1185">Reference proteome</keyword>
<evidence type="ECO:0008006" key="3">
    <source>
        <dbReference type="Google" id="ProtNLM"/>
    </source>
</evidence>
<dbReference type="EMBL" id="SMBU01000060">
    <property type="protein sequence ID" value="TCU83066.1"/>
    <property type="molecule type" value="Genomic_DNA"/>
</dbReference>
<name>A0A4R3U7W5_ROSSA</name>
<evidence type="ECO:0000313" key="2">
    <source>
        <dbReference type="Proteomes" id="UP000295110"/>
    </source>
</evidence>
<reference evidence="1 2" key="1">
    <citation type="submission" date="2019-03" db="EMBL/GenBank/DDBJ databases">
        <title>Genomic Encyclopedia of Type Strains, Phase IV (KMG-IV): sequencing the most valuable type-strain genomes for metagenomic binning, comparative biology and taxonomic classification.</title>
        <authorList>
            <person name="Goeker M."/>
        </authorList>
    </citation>
    <scope>NUCLEOTIDE SEQUENCE [LARGE SCALE GENOMIC DNA]</scope>
    <source>
        <strain evidence="1 2">DSM 654</strain>
    </source>
</reference>
<dbReference type="SUPFAM" id="SSF109604">
    <property type="entry name" value="HD-domain/PDEase-like"/>
    <property type="match status" value="1"/>
</dbReference>
<dbReference type="Proteomes" id="UP000295110">
    <property type="component" value="Unassembled WGS sequence"/>
</dbReference>
<evidence type="ECO:0000313" key="1">
    <source>
        <dbReference type="EMBL" id="TCU83066.1"/>
    </source>
</evidence>
<gene>
    <name evidence="1" type="ORF">EV671_106016</name>
</gene>
<sequence>MSLASEPVPPSAEDAAASVSLSPLLPADAIEGWDQIKRQMTSLLRRTDPDAAWIGQFDQATQRMQALARRNPDAALYLLLQAAANEVDRYSAHHAMLCALVCELCAAWFEWPDDEVRTLVRAALTMNLSMSATQDALAQQLSPLSEAQRQEIEAHAANSSLLLAAASVADPLWLDVVRQHHDAPHASGETAPPPAERLAQLLHRVDVYTAKLSRRASREPTSPAIAARDACLDAAGLPDAIGATMLRVLGLYPPGCFVRLASEETGVVVRRGSKAHTPIVASLRRSDGGLYLQPVRRDTTSRQHAVVRGVGINEVKVRLHHERVLSVA</sequence>
<organism evidence="1 2">
    <name type="scientific">Roseateles saccharophilus</name>
    <name type="common">Pseudomonas saccharophila</name>
    <dbReference type="NCBI Taxonomy" id="304"/>
    <lineage>
        <taxon>Bacteria</taxon>
        <taxon>Pseudomonadati</taxon>
        <taxon>Pseudomonadota</taxon>
        <taxon>Betaproteobacteria</taxon>
        <taxon>Burkholderiales</taxon>
        <taxon>Sphaerotilaceae</taxon>
        <taxon>Roseateles</taxon>
    </lineage>
</organism>
<proteinExistence type="predicted"/>